<dbReference type="PANTHER" id="PTHR33608">
    <property type="entry name" value="BLL2464 PROTEIN"/>
    <property type="match status" value="1"/>
</dbReference>
<dbReference type="InterPro" id="IPR002881">
    <property type="entry name" value="DUF58"/>
</dbReference>
<reference evidence="2 3" key="1">
    <citation type="submission" date="2016-05" db="EMBL/GenBank/DDBJ databases">
        <title>Genomic and physiological characterization of Planctopirus sp. isolated from fresh water lake.</title>
        <authorList>
            <person name="Subhash Y."/>
            <person name="Ramana C."/>
        </authorList>
    </citation>
    <scope>NUCLEOTIDE SEQUENCE [LARGE SCALE GENOMIC DNA]</scope>
    <source>
        <strain evidence="2 3">JC280</strain>
    </source>
</reference>
<dbReference type="Gene3D" id="3.40.50.410">
    <property type="entry name" value="von Willebrand factor, type A domain"/>
    <property type="match status" value="1"/>
</dbReference>
<feature type="domain" description="DUF58" evidence="1">
    <location>
        <begin position="49"/>
        <end position="258"/>
    </location>
</feature>
<dbReference type="PANTHER" id="PTHR33608:SF7">
    <property type="entry name" value="DUF58 DOMAIN-CONTAINING PROTEIN"/>
    <property type="match status" value="1"/>
</dbReference>
<evidence type="ECO:0000313" key="2">
    <source>
        <dbReference type="EMBL" id="ODA32568.1"/>
    </source>
</evidence>
<sequence>MPNSAEQYLNPEVIRNVSRLDLRARFIVEGFLQGLHASPFHGFSVEFSEHRRYSQGDDPKDIDWLVYAKTDRYFVKKFEAETNISGMLLMDLSASMGYTFRQQLNKFEYSICLAAALAYLMIHQQDPVGLMTFDTKINASLPPRSRRSQLAELLGLLSRLSPTGTTDFGTSMKRAAGMLRHRHLMMIFSDLLSDPDQILEGLRYLKHGGHDVILFHVLDEAEVTFPFQGASMMIDPESDESLIVDALGTRPAYLEALKTWRKTLAADALKLGIDYVPLDTSLPFDRALVEYLSQRRARG</sequence>
<proteinExistence type="predicted"/>
<dbReference type="AlphaFoldDB" id="A0A1C3EH57"/>
<dbReference type="STRING" id="1841610.A6X21_19570"/>
<evidence type="ECO:0000259" key="1">
    <source>
        <dbReference type="Pfam" id="PF01882"/>
    </source>
</evidence>
<dbReference type="EMBL" id="LYDR01000063">
    <property type="protein sequence ID" value="ODA32568.1"/>
    <property type="molecule type" value="Genomic_DNA"/>
</dbReference>
<dbReference type="SUPFAM" id="SSF53300">
    <property type="entry name" value="vWA-like"/>
    <property type="match status" value="1"/>
</dbReference>
<dbReference type="Pfam" id="PF01882">
    <property type="entry name" value="DUF58"/>
    <property type="match status" value="1"/>
</dbReference>
<organism evidence="2 3">
    <name type="scientific">Planctopirus hydrillae</name>
    <dbReference type="NCBI Taxonomy" id="1841610"/>
    <lineage>
        <taxon>Bacteria</taxon>
        <taxon>Pseudomonadati</taxon>
        <taxon>Planctomycetota</taxon>
        <taxon>Planctomycetia</taxon>
        <taxon>Planctomycetales</taxon>
        <taxon>Planctomycetaceae</taxon>
        <taxon>Planctopirus</taxon>
    </lineage>
</organism>
<evidence type="ECO:0000313" key="3">
    <source>
        <dbReference type="Proteomes" id="UP000094828"/>
    </source>
</evidence>
<dbReference type="Proteomes" id="UP000094828">
    <property type="component" value="Unassembled WGS sequence"/>
</dbReference>
<dbReference type="RefSeq" id="WP_068847084.1">
    <property type="nucleotide sequence ID" value="NZ_LYDR01000063.1"/>
</dbReference>
<protein>
    <recommendedName>
        <fullName evidence="1">DUF58 domain-containing protein</fullName>
    </recommendedName>
</protein>
<gene>
    <name evidence="2" type="ORF">A6X21_19570</name>
</gene>
<name>A0A1C3EH57_9PLAN</name>
<keyword evidence="3" id="KW-1185">Reference proteome</keyword>
<accession>A0A1C3EH57</accession>
<dbReference type="InterPro" id="IPR036465">
    <property type="entry name" value="vWFA_dom_sf"/>
</dbReference>
<dbReference type="OrthoDB" id="9780819at2"/>
<dbReference type="CDD" id="cd00198">
    <property type="entry name" value="vWFA"/>
    <property type="match status" value="1"/>
</dbReference>
<comment type="caution">
    <text evidence="2">The sequence shown here is derived from an EMBL/GenBank/DDBJ whole genome shotgun (WGS) entry which is preliminary data.</text>
</comment>